<dbReference type="GO" id="GO:0006952">
    <property type="term" value="P:defense response"/>
    <property type="evidence" value="ECO:0007669"/>
    <property type="project" value="UniProtKB-KW"/>
</dbReference>
<dbReference type="Gene3D" id="3.80.10.10">
    <property type="entry name" value="Ribonuclease Inhibitor"/>
    <property type="match status" value="1"/>
</dbReference>
<evidence type="ECO:0000256" key="2">
    <source>
        <dbReference type="ARBA" id="ARBA00022741"/>
    </source>
</evidence>
<keyword evidence="1" id="KW-0677">Repeat</keyword>
<evidence type="ECO:0000256" key="1">
    <source>
        <dbReference type="ARBA" id="ARBA00022737"/>
    </source>
</evidence>
<dbReference type="Pfam" id="PF18052">
    <property type="entry name" value="Rx_N"/>
    <property type="match status" value="1"/>
</dbReference>
<dbReference type="AlphaFoldDB" id="A0A1R3L430"/>
<dbReference type="InterPro" id="IPR056789">
    <property type="entry name" value="LRR_R13L1-DRL21"/>
</dbReference>
<dbReference type="Pfam" id="PF25019">
    <property type="entry name" value="LRR_R13L1-DRL21"/>
    <property type="match status" value="1"/>
</dbReference>
<dbReference type="PANTHER" id="PTHR47186">
    <property type="entry name" value="LEUCINE-RICH REPEAT-CONTAINING PROTEIN 57"/>
    <property type="match status" value="1"/>
</dbReference>
<dbReference type="STRING" id="93759.A0A1R3L430"/>
<dbReference type="SUPFAM" id="SSF52047">
    <property type="entry name" value="RNI-like"/>
    <property type="match status" value="1"/>
</dbReference>
<accession>A0A1R3L430</accession>
<dbReference type="OrthoDB" id="1649329at2759"/>
<dbReference type="InterPro" id="IPR038005">
    <property type="entry name" value="RX-like_CC"/>
</dbReference>
<dbReference type="InterPro" id="IPR032675">
    <property type="entry name" value="LRR_dom_sf"/>
</dbReference>
<evidence type="ECO:0000259" key="5">
    <source>
        <dbReference type="Pfam" id="PF25019"/>
    </source>
</evidence>
<dbReference type="CDD" id="cd14798">
    <property type="entry name" value="RX-CC_like"/>
    <property type="match status" value="1"/>
</dbReference>
<name>A0A1R3L430_9ROSI</name>
<keyword evidence="7" id="KW-1185">Reference proteome</keyword>
<protein>
    <submittedName>
        <fullName evidence="6">Cc-nbs-lrr resistance protein</fullName>
    </submittedName>
</protein>
<proteinExistence type="predicted"/>
<dbReference type="EMBL" id="AWUE01002210">
    <property type="protein sequence ID" value="OMP14067.1"/>
    <property type="molecule type" value="Genomic_DNA"/>
</dbReference>
<dbReference type="InterPro" id="IPR041118">
    <property type="entry name" value="Rx_N"/>
</dbReference>
<feature type="domain" description="Disease resistance N-terminal" evidence="4">
    <location>
        <begin position="5"/>
        <end position="92"/>
    </location>
</feature>
<organism evidence="6 7">
    <name type="scientific">Corchorus olitorius</name>
    <dbReference type="NCBI Taxonomy" id="93759"/>
    <lineage>
        <taxon>Eukaryota</taxon>
        <taxon>Viridiplantae</taxon>
        <taxon>Streptophyta</taxon>
        <taxon>Embryophyta</taxon>
        <taxon>Tracheophyta</taxon>
        <taxon>Spermatophyta</taxon>
        <taxon>Magnoliopsida</taxon>
        <taxon>eudicotyledons</taxon>
        <taxon>Gunneridae</taxon>
        <taxon>Pentapetalae</taxon>
        <taxon>rosids</taxon>
        <taxon>malvids</taxon>
        <taxon>Malvales</taxon>
        <taxon>Malvaceae</taxon>
        <taxon>Grewioideae</taxon>
        <taxon>Apeibeae</taxon>
        <taxon>Corchorus</taxon>
    </lineage>
</organism>
<feature type="domain" description="R13L1/DRL21-like LRR repeat region" evidence="5">
    <location>
        <begin position="172"/>
        <end position="302"/>
    </location>
</feature>
<evidence type="ECO:0000313" key="6">
    <source>
        <dbReference type="EMBL" id="OMP14067.1"/>
    </source>
</evidence>
<sequence>MDWLVFKVLEKVSEVAESEVRLVTGVNEDVKKLRSTFQTIRAVLEDAEKRQVREKAVKIWLDKLQNVAYDMEDVLDEWNTAILKSQIPEDDPSSSTLPSKVCSNLIQPTSMSIRRVVQRRDIADKIKELNERLQAISKEKDDFAFLVDLTRNHNELKTERQKTTSFVHVSQIRDLGKLIHLRGKLLIKGLGNVGEASEAMEARLWTKAGLQELSLDFSDGYDDGADDEERQKRKEEEALLLQTLHPPPHLRTLRISRYKGPAFPTWTTSLTLLKSVELSYCDNLESLPPMGKLPSLESLSIWVMPKLKKVGEEFMGVGTKEGQTSTSSVDHNIAFFPNLKQLEFNFIRQWEEWEYETLVLRSRAGGDNSSSSSNVPIIMPKLQRLSIYFCPMLKSLPSHLLRSRALQELEIKGNPILHRRFNKETGEDWSSISHIPIIKLIGRSWIIMHTRSSSPNGRGWKSTFQQQRSAAKERDNNGYCKTYCWAAKLDMKLEWIEYGVNSQLQLFRGWETLPADIAYVYMKILKEECVAIPWKKGDVLHS</sequence>
<evidence type="ECO:0000313" key="7">
    <source>
        <dbReference type="Proteomes" id="UP000187203"/>
    </source>
</evidence>
<evidence type="ECO:0000256" key="3">
    <source>
        <dbReference type="ARBA" id="ARBA00022821"/>
    </source>
</evidence>
<comment type="caution">
    <text evidence="6">The sequence shown here is derived from an EMBL/GenBank/DDBJ whole genome shotgun (WGS) entry which is preliminary data.</text>
</comment>
<keyword evidence="2" id="KW-0547">Nucleotide-binding</keyword>
<evidence type="ECO:0000259" key="4">
    <source>
        <dbReference type="Pfam" id="PF18052"/>
    </source>
</evidence>
<reference evidence="7" key="1">
    <citation type="submission" date="2013-09" db="EMBL/GenBank/DDBJ databases">
        <title>Corchorus olitorius genome sequencing.</title>
        <authorList>
            <person name="Alam M."/>
            <person name="Haque M.S."/>
            <person name="Islam M.S."/>
            <person name="Emdad E.M."/>
            <person name="Islam M.M."/>
            <person name="Ahmed B."/>
            <person name="Halim A."/>
            <person name="Hossen Q.M.M."/>
            <person name="Hossain M.Z."/>
            <person name="Ahmed R."/>
            <person name="Khan M.M."/>
            <person name="Islam R."/>
            <person name="Rashid M.M."/>
            <person name="Khan S.A."/>
            <person name="Rahman M.S."/>
            <person name="Alam M."/>
            <person name="Yahiya A.S."/>
            <person name="Khan M.S."/>
            <person name="Azam M.S."/>
            <person name="Haque T."/>
            <person name="Lashkar M.Z.H."/>
            <person name="Akhand A.I."/>
            <person name="Morshed G."/>
            <person name="Roy S."/>
            <person name="Uddin K.S."/>
            <person name="Rabeya T."/>
            <person name="Hossain A.S."/>
            <person name="Chowdhury A."/>
            <person name="Snigdha A.R."/>
            <person name="Mortoza M.S."/>
            <person name="Matin S.A."/>
            <person name="Hoque S.M.E."/>
            <person name="Islam M.K."/>
            <person name="Roy D.K."/>
            <person name="Haider R."/>
            <person name="Moosa M.M."/>
            <person name="Elias S.M."/>
            <person name="Hasan A.M."/>
            <person name="Jahan S."/>
            <person name="Shafiuddin M."/>
            <person name="Mahmood N."/>
            <person name="Shommy N.S."/>
        </authorList>
    </citation>
    <scope>NUCLEOTIDE SEQUENCE [LARGE SCALE GENOMIC DNA]</scope>
    <source>
        <strain evidence="7">cv. O-4</strain>
    </source>
</reference>
<keyword evidence="3" id="KW-0611">Plant defense</keyword>
<dbReference type="PANTHER" id="PTHR47186:SF30">
    <property type="entry name" value="EF-HAND DOMAIN-CONTAINING PROTEIN"/>
    <property type="match status" value="1"/>
</dbReference>
<dbReference type="Gene3D" id="1.20.5.4130">
    <property type="match status" value="1"/>
</dbReference>
<gene>
    <name evidence="6" type="ORF">COLO4_00344</name>
</gene>
<dbReference type="Proteomes" id="UP000187203">
    <property type="component" value="Unassembled WGS sequence"/>
</dbReference>
<dbReference type="GO" id="GO:0000166">
    <property type="term" value="F:nucleotide binding"/>
    <property type="evidence" value="ECO:0007669"/>
    <property type="project" value="UniProtKB-KW"/>
</dbReference>